<dbReference type="InterPro" id="IPR036770">
    <property type="entry name" value="Ankyrin_rpt-contain_sf"/>
</dbReference>
<dbReference type="OrthoDB" id="7464126at2759"/>
<keyword evidence="1" id="KW-0677">Repeat</keyword>
<keyword evidence="5" id="KW-1185">Reference proteome</keyword>
<accession>A0A507B949</accession>
<feature type="repeat" description="ANK" evidence="2">
    <location>
        <begin position="943"/>
        <end position="975"/>
    </location>
</feature>
<dbReference type="InterPro" id="IPR002110">
    <property type="entry name" value="Ankyrin_rpt"/>
</dbReference>
<dbReference type="Pfam" id="PF24883">
    <property type="entry name" value="NPHP3_N"/>
    <property type="match status" value="1"/>
</dbReference>
<comment type="caution">
    <text evidence="4">The sequence shown here is derived from an EMBL/GenBank/DDBJ whole genome shotgun (WGS) entry which is preliminary data.</text>
</comment>
<organism evidence="4 5">
    <name type="scientific">Thyridium curvatum</name>
    <dbReference type="NCBI Taxonomy" id="1093900"/>
    <lineage>
        <taxon>Eukaryota</taxon>
        <taxon>Fungi</taxon>
        <taxon>Dikarya</taxon>
        <taxon>Ascomycota</taxon>
        <taxon>Pezizomycotina</taxon>
        <taxon>Sordariomycetes</taxon>
        <taxon>Sordariomycetidae</taxon>
        <taxon>Thyridiales</taxon>
        <taxon>Thyridiaceae</taxon>
        <taxon>Thyridium</taxon>
    </lineage>
</organism>
<dbReference type="EMBL" id="SKBQ01000019">
    <property type="protein sequence ID" value="TPX16213.1"/>
    <property type="molecule type" value="Genomic_DNA"/>
</dbReference>
<dbReference type="Pfam" id="PF12796">
    <property type="entry name" value="Ank_2"/>
    <property type="match status" value="2"/>
</dbReference>
<evidence type="ECO:0000256" key="1">
    <source>
        <dbReference type="ARBA" id="ARBA00022737"/>
    </source>
</evidence>
<feature type="repeat" description="ANK" evidence="2">
    <location>
        <begin position="976"/>
        <end position="1009"/>
    </location>
</feature>
<dbReference type="SMART" id="SM00248">
    <property type="entry name" value="ANK"/>
    <property type="match status" value="9"/>
</dbReference>
<feature type="domain" description="Nephrocystin 3-like N-terminal" evidence="3">
    <location>
        <begin position="217"/>
        <end position="393"/>
    </location>
</feature>
<feature type="repeat" description="ANK" evidence="2">
    <location>
        <begin position="1010"/>
        <end position="1052"/>
    </location>
</feature>
<evidence type="ECO:0000256" key="2">
    <source>
        <dbReference type="PROSITE-ProRule" id="PRU00023"/>
    </source>
</evidence>
<name>A0A507B949_9PEZI</name>
<dbReference type="SUPFAM" id="SSF48403">
    <property type="entry name" value="Ankyrin repeat"/>
    <property type="match status" value="1"/>
</dbReference>
<dbReference type="PANTHER" id="PTHR10039">
    <property type="entry name" value="AMELOGENIN"/>
    <property type="match status" value="1"/>
</dbReference>
<evidence type="ECO:0000313" key="4">
    <source>
        <dbReference type="EMBL" id="TPX16213.1"/>
    </source>
</evidence>
<reference evidence="4 5" key="1">
    <citation type="submission" date="2019-06" db="EMBL/GenBank/DDBJ databases">
        <title>Draft genome sequence of the filamentous fungus Phialemoniopsis curvata isolated from diesel fuel.</title>
        <authorList>
            <person name="Varaljay V.A."/>
            <person name="Lyon W.J."/>
            <person name="Crouch A.L."/>
            <person name="Drake C.E."/>
            <person name="Hollomon J.M."/>
            <person name="Nadeau L.J."/>
            <person name="Nunn H.S."/>
            <person name="Stevenson B.S."/>
            <person name="Bojanowski C.L."/>
            <person name="Crookes-Goodson W.J."/>
        </authorList>
    </citation>
    <scope>NUCLEOTIDE SEQUENCE [LARGE SCALE GENOMIC DNA]</scope>
    <source>
        <strain evidence="4 5">D216</strain>
    </source>
</reference>
<protein>
    <recommendedName>
        <fullName evidence="3">Nephrocystin 3-like N-terminal domain-containing protein</fullName>
    </recommendedName>
</protein>
<dbReference type="InParanoid" id="A0A507B949"/>
<sequence length="1348" mass="151178">MLARSSASKEERYINIVQSTFGIIFLGTPHRGSPELSSLADWGRGLVSVLRMDTNASILQSLSLRNEDLERAQESFSILWRDYNFRVKTFQEGLGLTRFNFGILGRKVVPDFSSAIGDAREHAEKLQANHMEMCRFRAEDDPNYKMVKREIIVMYASVLSRATNGTVNSTISTSHGMENQEVEEFVLPKERLAILKLLRYPEIDNWRHIIDFPSPKTCEWLFENRDYQSWFDGKEKQKYFGLLWLKGKPGSGKSTLVRQAFLKARADSNSNVQVAGHFFQAKGVNLERSSLGMFRSLLHQLLSQNIQLLWRFLVVYHGLRGSETNSDSLQETELRHCFKALFQAGLKSKIIIFVDALDECESQSIRSLAYFWREVTKSASASGVELLVCLSSRNFPTLTVADCLEIIVDVHNRGDIESYIDARFDLVFPSKGLENTALRQKVINMSGGVFLWAVLVVDSVLEQRDQGQSIQSLLNEVDCIPDALETLFHQILSAVEPDLRDVTLRLFQWAILTTRTLDVNEWRHIIPLIQSISPLSSLQNWKTSGELTEANEELEKQIRVLSRGLLEVSSLPDDPLKHSDDIHRDLSGAGSQFKKYRQSETRYVRVIHESVRDFFLHGSGFCVLESGQLELSESIAKGHVSIIHSCLDYIGVQELANYKPRKVVQRSERAAAAHALRLEEYGRHAQVPSALKSPLRHAQCFSAADTWSVDVNVSENTSSYDSSKSLMNEQDDANPRAHPQSFMLDLYLRTDGGGIESLIFRSWNCSTSHHSSEPIGDSLLLLQYIQSAFFTHARLADKAGADPDSIITRVREPEFWRRWLSLDETEPSDTQFLYYLAGRGLNSWIVRLIRAYESPRPGSDIKTLVSSAIMQAIHSRSSIALEVLLEHNFETRFETIHGNSFVHALVYQHSTTMLNLFLAATVEKCHGQGQSRGEAIIEHKDSNGRTGLHVAVLAENLDAVISLIQFGARVCTRDTAERTPLHSALSQNPNYELARLLVTHGACVNARDKAGQTPLHLACIRGLPVGQQARPTHIEVVRLLLSRGAEVNVQDKWGITPLHLACFSKSAEHIRVEGSSTAVVALFEASVGIDAKKGDVPPHSSIPYNGIVEHLGKLGISVMPQHSTDFIPLHLACKRGLTWAQDEDVLEVVSTLLRAGANTHATDNYGQAPIHVAAAVMDSSILSKLVQFGADILARDETGRIPMHEAASAENQSAVSFLLRLDKHQADIADQNNHTPLHLAMDADVRFIEKLLNNIGSEPRLYPTLLDFKSQVQFKDSGTSCVRDLAQHIFFHDLGHILRRHEMDFSRTAPTTDPLEPCWGKVDWWGLQFQQARLFAGLETLAMAKVVK</sequence>
<evidence type="ECO:0000259" key="3">
    <source>
        <dbReference type="Pfam" id="PF24883"/>
    </source>
</evidence>
<feature type="repeat" description="ANK" evidence="2">
    <location>
        <begin position="1124"/>
        <end position="1164"/>
    </location>
</feature>
<keyword evidence="2" id="KW-0040">ANK repeat</keyword>
<dbReference type="PROSITE" id="PS50297">
    <property type="entry name" value="ANK_REP_REGION"/>
    <property type="match status" value="4"/>
</dbReference>
<dbReference type="PROSITE" id="PS50088">
    <property type="entry name" value="ANK_REPEAT"/>
    <property type="match status" value="5"/>
</dbReference>
<dbReference type="GeneID" id="41971655"/>
<dbReference type="Gene3D" id="1.25.40.20">
    <property type="entry name" value="Ankyrin repeat-containing domain"/>
    <property type="match status" value="2"/>
</dbReference>
<dbReference type="PANTHER" id="PTHR10039:SF5">
    <property type="entry name" value="NACHT DOMAIN-CONTAINING PROTEIN"/>
    <property type="match status" value="1"/>
</dbReference>
<proteinExistence type="predicted"/>
<dbReference type="Gene3D" id="3.40.50.300">
    <property type="entry name" value="P-loop containing nucleotide triphosphate hydrolases"/>
    <property type="match status" value="1"/>
</dbReference>
<gene>
    <name evidence="4" type="ORF">E0L32_004208</name>
</gene>
<dbReference type="InterPro" id="IPR027417">
    <property type="entry name" value="P-loop_NTPase"/>
</dbReference>
<dbReference type="InterPro" id="IPR056884">
    <property type="entry name" value="NPHP3-like_N"/>
</dbReference>
<dbReference type="STRING" id="1093900.A0A507B949"/>
<evidence type="ECO:0000313" key="5">
    <source>
        <dbReference type="Proteomes" id="UP000319257"/>
    </source>
</evidence>
<dbReference type="RefSeq" id="XP_030997924.1">
    <property type="nucleotide sequence ID" value="XM_031138594.1"/>
</dbReference>
<dbReference type="SUPFAM" id="SSF52540">
    <property type="entry name" value="P-loop containing nucleoside triphosphate hydrolases"/>
    <property type="match status" value="1"/>
</dbReference>
<feature type="repeat" description="ANK" evidence="2">
    <location>
        <begin position="1165"/>
        <end position="1197"/>
    </location>
</feature>
<dbReference type="Proteomes" id="UP000319257">
    <property type="component" value="Unassembled WGS sequence"/>
</dbReference>
<dbReference type="Pfam" id="PF00023">
    <property type="entry name" value="Ank"/>
    <property type="match status" value="1"/>
</dbReference>